<keyword evidence="2" id="KW-0548">Nucleotidyltransferase</keyword>
<dbReference type="AlphaFoldDB" id="A0A0H5DQ71"/>
<keyword evidence="8" id="KW-0051">Antiviral defense</keyword>
<evidence type="ECO:0000256" key="9">
    <source>
        <dbReference type="ARBA" id="ARBA00044145"/>
    </source>
</evidence>
<keyword evidence="7" id="KW-0546">Nucleotide metabolism</keyword>
<evidence type="ECO:0000256" key="2">
    <source>
        <dbReference type="ARBA" id="ARBA00022695"/>
    </source>
</evidence>
<evidence type="ECO:0000313" key="13">
    <source>
        <dbReference type="Proteomes" id="UP000220251"/>
    </source>
</evidence>
<accession>A0A0H5DQ71</accession>
<dbReference type="InterPro" id="IPR006116">
    <property type="entry name" value="NT_2-5OAS_ClassI-CCAase"/>
</dbReference>
<evidence type="ECO:0000256" key="1">
    <source>
        <dbReference type="ARBA" id="ARBA00022679"/>
    </source>
</evidence>
<evidence type="ECO:0000259" key="11">
    <source>
        <dbReference type="Pfam" id="PF21654"/>
    </source>
</evidence>
<proteinExistence type="predicted"/>
<keyword evidence="4" id="KW-0547">Nucleotide-binding</keyword>
<dbReference type="InterPro" id="IPR048445">
    <property type="entry name" value="DncV-like_NTFase"/>
</dbReference>
<dbReference type="SUPFAM" id="SSF81301">
    <property type="entry name" value="Nucleotidyltransferase"/>
    <property type="match status" value="1"/>
</dbReference>
<comment type="catalytic activity">
    <reaction evidence="10">
        <text>GTP + ATP = 3',3'-cGAMP + 2 diphosphate</text>
        <dbReference type="Rhea" id="RHEA:35647"/>
        <dbReference type="ChEBI" id="CHEBI:30616"/>
        <dbReference type="ChEBI" id="CHEBI:33019"/>
        <dbReference type="ChEBI" id="CHEBI:37565"/>
        <dbReference type="ChEBI" id="CHEBI:71501"/>
    </reaction>
    <physiologicalReaction direction="left-to-right" evidence="10">
        <dbReference type="Rhea" id="RHEA:35648"/>
    </physiologicalReaction>
</comment>
<protein>
    <recommendedName>
        <fullName evidence="9">Cyclic GMP-AMP synthase</fullName>
    </recommendedName>
</protein>
<dbReference type="RefSeq" id="WP_098038052.1">
    <property type="nucleotide sequence ID" value="NZ_CWGJ01000011.1"/>
</dbReference>
<dbReference type="Gene3D" id="3.30.460.10">
    <property type="entry name" value="Beta Polymerase, domain 2"/>
    <property type="match status" value="1"/>
</dbReference>
<dbReference type="GO" id="GO:0051607">
    <property type="term" value="P:defense response to virus"/>
    <property type="evidence" value="ECO:0007669"/>
    <property type="project" value="UniProtKB-KW"/>
</dbReference>
<feature type="domain" description="Cyclic GMP-AMP synthase DncV-like nucleotidyltransferase" evidence="11">
    <location>
        <begin position="40"/>
        <end position="112"/>
    </location>
</feature>
<evidence type="ECO:0000256" key="3">
    <source>
        <dbReference type="ARBA" id="ARBA00022723"/>
    </source>
</evidence>
<evidence type="ECO:0000313" key="12">
    <source>
        <dbReference type="EMBL" id="CRX38203.1"/>
    </source>
</evidence>
<dbReference type="Pfam" id="PF21654">
    <property type="entry name" value="DncV-like_NTFase"/>
    <property type="match status" value="1"/>
</dbReference>
<dbReference type="EMBL" id="CWGJ01000011">
    <property type="protein sequence ID" value="CRX38203.1"/>
    <property type="molecule type" value="Genomic_DNA"/>
</dbReference>
<keyword evidence="5" id="KW-0067">ATP-binding</keyword>
<keyword evidence="6" id="KW-0460">Magnesium</keyword>
<evidence type="ECO:0000256" key="10">
    <source>
        <dbReference type="ARBA" id="ARBA00048304"/>
    </source>
</evidence>
<dbReference type="GO" id="GO:0005524">
    <property type="term" value="F:ATP binding"/>
    <property type="evidence" value="ECO:0007669"/>
    <property type="project" value="UniProtKB-KW"/>
</dbReference>
<keyword evidence="3" id="KW-0479">Metal-binding</keyword>
<dbReference type="InterPro" id="IPR043519">
    <property type="entry name" value="NT_sf"/>
</dbReference>
<evidence type="ECO:0000256" key="8">
    <source>
        <dbReference type="ARBA" id="ARBA00023118"/>
    </source>
</evidence>
<sequence length="252" mass="28976">MNEYLNAVLESQKITQNEIKNLNYLAQTIKKQISILEGHPQFFIGGSFGKQTMIRSRYDLDLLVYWPSSAKQYSIKDLYIAVGDILQQYYRPVNSKNVCWEIPFNGGFHIDVVPGRALDSNFNEANLHRNDTGTTLKTSLKAQVDFVANCGRVPIIKLLKLWRVKKQVPFKKSFLLEIMAINGCEGKGYNDYQDQFFTALRYIRDNILTCKIQDPANSNNFLTDDLTPEARIKIRDAAELAISARLWDHIFK</sequence>
<keyword evidence="1" id="KW-0808">Transferase</keyword>
<gene>
    <name evidence="12" type="ORF">ELAC_0854</name>
</gene>
<organism evidence="12 13">
    <name type="scientific">Estrella lausannensis</name>
    <dbReference type="NCBI Taxonomy" id="483423"/>
    <lineage>
        <taxon>Bacteria</taxon>
        <taxon>Pseudomonadati</taxon>
        <taxon>Chlamydiota</taxon>
        <taxon>Chlamydiia</taxon>
        <taxon>Parachlamydiales</taxon>
        <taxon>Candidatus Criblamydiaceae</taxon>
        <taxon>Estrella</taxon>
    </lineage>
</organism>
<dbReference type="GO" id="GO:0046872">
    <property type="term" value="F:metal ion binding"/>
    <property type="evidence" value="ECO:0007669"/>
    <property type="project" value="UniProtKB-KW"/>
</dbReference>
<evidence type="ECO:0000256" key="7">
    <source>
        <dbReference type="ARBA" id="ARBA00023080"/>
    </source>
</evidence>
<dbReference type="Proteomes" id="UP000220251">
    <property type="component" value="Unassembled WGS sequence"/>
</dbReference>
<keyword evidence="13" id="KW-1185">Reference proteome</keyword>
<evidence type="ECO:0000256" key="5">
    <source>
        <dbReference type="ARBA" id="ARBA00022840"/>
    </source>
</evidence>
<evidence type="ECO:0000256" key="6">
    <source>
        <dbReference type="ARBA" id="ARBA00022842"/>
    </source>
</evidence>
<dbReference type="CDD" id="cd05400">
    <property type="entry name" value="NT_2-5OAS_ClassI-CCAase"/>
    <property type="match status" value="1"/>
</dbReference>
<dbReference type="OrthoDB" id="1550485at2"/>
<dbReference type="GO" id="GO:0009117">
    <property type="term" value="P:nucleotide metabolic process"/>
    <property type="evidence" value="ECO:0007669"/>
    <property type="project" value="UniProtKB-KW"/>
</dbReference>
<name>A0A0H5DQ71_9BACT</name>
<evidence type="ECO:0000256" key="4">
    <source>
        <dbReference type="ARBA" id="ARBA00022741"/>
    </source>
</evidence>
<reference evidence="13" key="1">
    <citation type="submission" date="2015-06" db="EMBL/GenBank/DDBJ databases">
        <authorList>
            <person name="Bertelli C."/>
        </authorList>
    </citation>
    <scope>NUCLEOTIDE SEQUENCE [LARGE SCALE GENOMIC DNA]</scope>
    <source>
        <strain evidence="13">CRIB-30</strain>
    </source>
</reference>
<dbReference type="GO" id="GO:0016779">
    <property type="term" value="F:nucleotidyltransferase activity"/>
    <property type="evidence" value="ECO:0007669"/>
    <property type="project" value="UniProtKB-KW"/>
</dbReference>
<dbReference type="PROSITE" id="PS50152">
    <property type="entry name" value="25A_SYNTH_3"/>
    <property type="match status" value="1"/>
</dbReference>